<dbReference type="AlphaFoldDB" id="A0A1G2DI53"/>
<comment type="caution">
    <text evidence="1">The sequence shown here is derived from an EMBL/GenBank/DDBJ whole genome shotgun (WGS) entry which is preliminary data.</text>
</comment>
<dbReference type="Proteomes" id="UP000178636">
    <property type="component" value="Unassembled WGS sequence"/>
</dbReference>
<name>A0A1G2DI53_9BACT</name>
<dbReference type="EMBL" id="MHLO01000017">
    <property type="protein sequence ID" value="OGZ12550.1"/>
    <property type="molecule type" value="Genomic_DNA"/>
</dbReference>
<reference evidence="1 2" key="1">
    <citation type="journal article" date="2016" name="Nat. Commun.">
        <title>Thousands of microbial genomes shed light on interconnected biogeochemical processes in an aquifer system.</title>
        <authorList>
            <person name="Anantharaman K."/>
            <person name="Brown C.T."/>
            <person name="Hug L.A."/>
            <person name="Sharon I."/>
            <person name="Castelle C.J."/>
            <person name="Probst A.J."/>
            <person name="Thomas B.C."/>
            <person name="Singh A."/>
            <person name="Wilkins M.J."/>
            <person name="Karaoz U."/>
            <person name="Brodie E.L."/>
            <person name="Williams K.H."/>
            <person name="Hubbard S.S."/>
            <person name="Banfield J.F."/>
        </authorList>
    </citation>
    <scope>NUCLEOTIDE SEQUENCE [LARGE SCALE GENOMIC DNA]</scope>
</reference>
<evidence type="ECO:0000313" key="2">
    <source>
        <dbReference type="Proteomes" id="UP000178636"/>
    </source>
</evidence>
<sequence>MQTILFFRSEKNSPKRHRRNNRFALFTARSGLRIKDICGATFSHETERHFAKIVFGSLKDIFLVFCFL</sequence>
<protein>
    <submittedName>
        <fullName evidence="1">Uncharacterized protein</fullName>
    </submittedName>
</protein>
<gene>
    <name evidence="1" type="ORF">A3C93_00270</name>
</gene>
<organism evidence="1 2">
    <name type="scientific">Candidatus Lloydbacteria bacterium RIFCSPHIGHO2_02_FULL_54_17</name>
    <dbReference type="NCBI Taxonomy" id="1798664"/>
    <lineage>
        <taxon>Bacteria</taxon>
        <taxon>Candidatus Lloydiibacteriota</taxon>
    </lineage>
</organism>
<proteinExistence type="predicted"/>
<accession>A0A1G2DI53</accession>
<evidence type="ECO:0000313" key="1">
    <source>
        <dbReference type="EMBL" id="OGZ12550.1"/>
    </source>
</evidence>